<dbReference type="Proteomes" id="UP000239002">
    <property type="component" value="Unassembled WGS sequence"/>
</dbReference>
<dbReference type="RefSeq" id="WP_245890735.1">
    <property type="nucleotide sequence ID" value="NZ_MQVW01000002.1"/>
</dbReference>
<proteinExistence type="predicted"/>
<evidence type="ECO:0000313" key="2">
    <source>
        <dbReference type="EMBL" id="PPK93348.1"/>
    </source>
</evidence>
<dbReference type="EMBL" id="PTJE01000007">
    <property type="protein sequence ID" value="PPK93348.1"/>
    <property type="molecule type" value="Genomic_DNA"/>
</dbReference>
<evidence type="ECO:0000313" key="3">
    <source>
        <dbReference type="Proteomes" id="UP000239002"/>
    </source>
</evidence>
<keyword evidence="1" id="KW-1133">Transmembrane helix</keyword>
<accession>A0A2S6IGK8</accession>
<gene>
    <name evidence="2" type="ORF">LY01_02636</name>
</gene>
<keyword evidence="1" id="KW-0812">Transmembrane</keyword>
<name>A0A2S6IGK8_9FLAO</name>
<comment type="caution">
    <text evidence="2">The sequence shown here is derived from an EMBL/GenBank/DDBJ whole genome shotgun (WGS) entry which is preliminary data.</text>
</comment>
<reference evidence="2 3" key="1">
    <citation type="submission" date="2018-02" db="EMBL/GenBank/DDBJ databases">
        <title>Genomic Encyclopedia of Archaeal and Bacterial Type Strains, Phase II (KMG-II): from individual species to whole genera.</title>
        <authorList>
            <person name="Goeker M."/>
        </authorList>
    </citation>
    <scope>NUCLEOTIDE SEQUENCE [LARGE SCALE GENOMIC DNA]</scope>
    <source>
        <strain evidence="2 3">DSM 16809</strain>
    </source>
</reference>
<sequence>MFNLIISVVLGLIVLILLAVFINKIPKKFHPIIIIALLAVSGFFGYKLYKSIEEPVKFAEAKEERYMQIVSQLVKLREAQNAHKSITGTYSNDINKLARFVDTAKFALTQKRDSTVIDEERNLKFRLRANDPNGYKKEITITDTLGFTSVKDSLFRDVDVSQLLKYQVAGTPGSIELKTDVVIDKENRVPVFRAVADKKDILFDQPERLVKDELEIKSVEAIDGPTIFVGSLDEITTSGNWPRQYAPNNN</sequence>
<evidence type="ECO:0000256" key="1">
    <source>
        <dbReference type="SAM" id="Phobius"/>
    </source>
</evidence>
<keyword evidence="1" id="KW-0472">Membrane</keyword>
<keyword evidence="3" id="KW-1185">Reference proteome</keyword>
<feature type="transmembrane region" description="Helical" evidence="1">
    <location>
        <begin position="29"/>
        <end position="49"/>
    </location>
</feature>
<organism evidence="2 3">
    <name type="scientific">Nonlabens xylanidelens</name>
    <dbReference type="NCBI Taxonomy" id="191564"/>
    <lineage>
        <taxon>Bacteria</taxon>
        <taxon>Pseudomonadati</taxon>
        <taxon>Bacteroidota</taxon>
        <taxon>Flavobacteriia</taxon>
        <taxon>Flavobacteriales</taxon>
        <taxon>Flavobacteriaceae</taxon>
        <taxon>Nonlabens</taxon>
    </lineage>
</organism>
<protein>
    <submittedName>
        <fullName evidence="2">Uncharacterized protein</fullName>
    </submittedName>
</protein>
<dbReference type="AlphaFoldDB" id="A0A2S6IGK8"/>